<dbReference type="STRING" id="656519.Halsa_1880"/>
<gene>
    <name evidence="7" type="primary">glmM</name>
    <name evidence="14" type="ordered locus">Halsa_1880</name>
</gene>
<dbReference type="InterPro" id="IPR005843">
    <property type="entry name" value="A-D-PHexomutase_C"/>
</dbReference>
<evidence type="ECO:0000259" key="12">
    <source>
        <dbReference type="Pfam" id="PF02879"/>
    </source>
</evidence>
<dbReference type="InterPro" id="IPR005841">
    <property type="entry name" value="Alpha-D-phosphohexomutase_SF"/>
</dbReference>
<feature type="domain" description="Alpha-D-phosphohexomutase alpha/beta/alpha" evidence="12">
    <location>
        <begin position="164"/>
        <end position="260"/>
    </location>
</feature>
<dbReference type="PANTHER" id="PTHR42946">
    <property type="entry name" value="PHOSPHOHEXOSE MUTASE"/>
    <property type="match status" value="1"/>
</dbReference>
<feature type="active site" description="Phosphoserine intermediate" evidence="7">
    <location>
        <position position="106"/>
    </location>
</feature>
<evidence type="ECO:0000256" key="5">
    <source>
        <dbReference type="ARBA" id="ARBA00023235"/>
    </source>
</evidence>
<evidence type="ECO:0000259" key="13">
    <source>
        <dbReference type="Pfam" id="PF02880"/>
    </source>
</evidence>
<sequence length="453" mass="50233">MKSLDKKLFGTDGLRGVANHELKGDLAYKIARIGGYYITKNSGIEKPTIIIGKDTRLSGDMLEAALMAGLTSVGINVYRLGIIPTPGVCYLSREMEVNGGIMISASHNPTADNGIKFFDENGIKLTDADELAIEKLYFNDYSQELPYPIDNKIGLIEEKYDWIDQYIDFIINITDEDFSSLKIVIDCANGAAYQASPEVFKTLGAEVIVMNNHPDGEVINVNCGSTKPEIIAQEVINQAADLGIAHDGDADRVILVDEKGEIVEGDNIMAIAARYMISQDNLNENTIVTTRYSNLALQESLADLEGQVKIVKNGDRYVLAEMLKNNYQLGGEKSGHIIFGDYNTTGDGILTAVKIAEIMLKENKTLSELKSIMNYWPQILANIKVKDKDNWEENQEIKKKINEAKAEIANNGRVFVRASGTEPLIRVMLEGKDEVLLRKWEEILSDIISKELN</sequence>
<dbReference type="GO" id="GO:0000287">
    <property type="term" value="F:magnesium ion binding"/>
    <property type="evidence" value="ECO:0007669"/>
    <property type="project" value="UniProtKB-UniRule"/>
</dbReference>
<dbReference type="Pfam" id="PF02879">
    <property type="entry name" value="PGM_PMM_II"/>
    <property type="match status" value="1"/>
</dbReference>
<dbReference type="InterPro" id="IPR036900">
    <property type="entry name" value="A-D-PHexomutase_C_sf"/>
</dbReference>
<dbReference type="FunFam" id="3.40.120.10:FF:000001">
    <property type="entry name" value="Phosphoglucosamine mutase"/>
    <property type="match status" value="1"/>
</dbReference>
<dbReference type="Proteomes" id="UP000007434">
    <property type="component" value="Chromosome"/>
</dbReference>
<feature type="binding site" evidence="7">
    <location>
        <position position="249"/>
    </location>
    <ligand>
        <name>Mg(2+)</name>
        <dbReference type="ChEBI" id="CHEBI:18420"/>
    </ligand>
</feature>
<comment type="cofactor">
    <cofactor evidence="7">
        <name>Mg(2+)</name>
        <dbReference type="ChEBI" id="CHEBI:18420"/>
    </cofactor>
    <text evidence="7">Binds 1 Mg(2+) ion per subunit.</text>
</comment>
<dbReference type="InterPro" id="IPR005845">
    <property type="entry name" value="A-D-PHexomutase_a/b/a-II"/>
</dbReference>
<evidence type="ECO:0000256" key="8">
    <source>
        <dbReference type="RuleBase" id="RU004326"/>
    </source>
</evidence>
<comment type="function">
    <text evidence="7 9">Catalyzes the conversion of glucosamine-6-phosphate to glucosamine-1-phosphate.</text>
</comment>
<dbReference type="KEGG" id="has:Halsa_1880"/>
<dbReference type="Pfam" id="PF00408">
    <property type="entry name" value="PGM_PMM_IV"/>
    <property type="match status" value="1"/>
</dbReference>
<comment type="catalytic activity">
    <reaction evidence="6 7 9">
        <text>alpha-D-glucosamine 1-phosphate = D-glucosamine 6-phosphate</text>
        <dbReference type="Rhea" id="RHEA:23424"/>
        <dbReference type="ChEBI" id="CHEBI:58516"/>
        <dbReference type="ChEBI" id="CHEBI:58725"/>
        <dbReference type="EC" id="5.4.2.10"/>
    </reaction>
</comment>
<feature type="binding site" evidence="7">
    <location>
        <position position="251"/>
    </location>
    <ligand>
        <name>Mg(2+)</name>
        <dbReference type="ChEBI" id="CHEBI:18420"/>
    </ligand>
</feature>
<feature type="domain" description="Alpha-D-phosphohexomutase alpha/beta/alpha" evidence="13">
    <location>
        <begin position="264"/>
        <end position="371"/>
    </location>
</feature>
<evidence type="ECO:0000256" key="6">
    <source>
        <dbReference type="ARBA" id="ARBA00050364"/>
    </source>
</evidence>
<dbReference type="Gene3D" id="3.30.310.50">
    <property type="entry name" value="Alpha-D-phosphohexomutase, C-terminal domain"/>
    <property type="match status" value="1"/>
</dbReference>
<dbReference type="InterPro" id="IPR005846">
    <property type="entry name" value="A-D-PHexomutase_a/b/a-III"/>
</dbReference>
<comment type="similarity">
    <text evidence="1 7 8">Belongs to the phosphohexose mutase family.</text>
</comment>
<dbReference type="PANTHER" id="PTHR42946:SF1">
    <property type="entry name" value="PHOSPHOGLUCOMUTASE (ALPHA-D-GLUCOSE-1,6-BISPHOSPHATE-DEPENDENT)"/>
    <property type="match status" value="1"/>
</dbReference>
<dbReference type="SUPFAM" id="SSF55957">
    <property type="entry name" value="Phosphoglucomutase, C-terminal domain"/>
    <property type="match status" value="1"/>
</dbReference>
<protein>
    <recommendedName>
        <fullName evidence="7 9">Phosphoglucosamine mutase</fullName>
        <ecNumber evidence="7 9">5.4.2.10</ecNumber>
    </recommendedName>
</protein>
<dbReference type="CDD" id="cd05802">
    <property type="entry name" value="GlmM"/>
    <property type="match status" value="1"/>
</dbReference>
<dbReference type="GO" id="GO:0009252">
    <property type="term" value="P:peptidoglycan biosynthetic process"/>
    <property type="evidence" value="ECO:0007669"/>
    <property type="project" value="TreeGrafter"/>
</dbReference>
<evidence type="ECO:0000313" key="15">
    <source>
        <dbReference type="Proteomes" id="UP000007434"/>
    </source>
</evidence>
<keyword evidence="2 7" id="KW-0597">Phosphoprotein</keyword>
<feature type="binding site" evidence="7">
    <location>
        <position position="247"/>
    </location>
    <ligand>
        <name>Mg(2+)</name>
        <dbReference type="ChEBI" id="CHEBI:18420"/>
    </ligand>
</feature>
<dbReference type="InterPro" id="IPR006352">
    <property type="entry name" value="GlmM_bact"/>
</dbReference>
<feature type="domain" description="Alpha-D-phosphohexomutase C-terminal" evidence="10">
    <location>
        <begin position="380"/>
        <end position="442"/>
    </location>
</feature>
<dbReference type="InterPro" id="IPR005844">
    <property type="entry name" value="A-D-PHexomutase_a/b/a-I"/>
</dbReference>
<dbReference type="FunFam" id="3.40.120.10:FF:000003">
    <property type="entry name" value="Phosphoglucosamine mutase"/>
    <property type="match status" value="1"/>
</dbReference>
<dbReference type="Pfam" id="PF02880">
    <property type="entry name" value="PGM_PMM_III"/>
    <property type="match status" value="1"/>
</dbReference>
<dbReference type="Gene3D" id="3.40.120.10">
    <property type="entry name" value="Alpha-D-Glucose-1,6-Bisphosphate, subunit A, domain 3"/>
    <property type="match status" value="3"/>
</dbReference>
<dbReference type="Pfam" id="PF02878">
    <property type="entry name" value="PGM_PMM_I"/>
    <property type="match status" value="1"/>
</dbReference>
<evidence type="ECO:0000256" key="4">
    <source>
        <dbReference type="ARBA" id="ARBA00022842"/>
    </source>
</evidence>
<evidence type="ECO:0000259" key="11">
    <source>
        <dbReference type="Pfam" id="PF02878"/>
    </source>
</evidence>
<evidence type="ECO:0000313" key="14">
    <source>
        <dbReference type="EMBL" id="ADQ15298.1"/>
    </source>
</evidence>
<dbReference type="HAMAP" id="MF_01554_B">
    <property type="entry name" value="GlmM_B"/>
    <property type="match status" value="1"/>
</dbReference>
<feature type="domain" description="Alpha-D-phosphohexomutase alpha/beta/alpha" evidence="11">
    <location>
        <begin position="7"/>
        <end position="141"/>
    </location>
</feature>
<comment type="PTM">
    <text evidence="7">Activated by phosphorylation.</text>
</comment>
<reference evidence="14 15" key="2">
    <citation type="journal article" date="2011" name="J. Bacteriol.">
        <title>Complete Genome Sequence of the Haloalkaliphilic, Hydrogen Producing Halanaerobium hydrogenoformans.</title>
        <authorList>
            <person name="Brown S.D."/>
            <person name="Begemann M.B."/>
            <person name="Mormile M.R."/>
            <person name="Wall J.D."/>
            <person name="Han C.S."/>
            <person name="Goodwin L.A."/>
            <person name="Pitluck S."/>
            <person name="Land M.L."/>
            <person name="Hauser L.J."/>
            <person name="Elias D.A."/>
        </authorList>
    </citation>
    <scope>NUCLEOTIDE SEQUENCE [LARGE SCALE GENOMIC DNA]</scope>
    <source>
        <strain evidence="15">sapolanicus</strain>
    </source>
</reference>
<dbReference type="GO" id="GO:0005975">
    <property type="term" value="P:carbohydrate metabolic process"/>
    <property type="evidence" value="ECO:0007669"/>
    <property type="project" value="InterPro"/>
</dbReference>
<feature type="binding site" description="via phosphate group" evidence="7">
    <location>
        <position position="106"/>
    </location>
    <ligand>
        <name>Mg(2+)</name>
        <dbReference type="ChEBI" id="CHEBI:18420"/>
    </ligand>
</feature>
<feature type="modified residue" description="Phosphoserine" evidence="7">
    <location>
        <position position="106"/>
    </location>
</feature>
<accession>E4RJ78</accession>
<keyword evidence="15" id="KW-1185">Reference proteome</keyword>
<dbReference type="NCBIfam" id="TIGR01455">
    <property type="entry name" value="glmM"/>
    <property type="match status" value="1"/>
</dbReference>
<name>E4RJ78_HALHG</name>
<evidence type="ECO:0000256" key="1">
    <source>
        <dbReference type="ARBA" id="ARBA00010231"/>
    </source>
</evidence>
<proteinExistence type="inferred from homology"/>
<dbReference type="GO" id="GO:0006048">
    <property type="term" value="P:UDP-N-acetylglucosamine biosynthetic process"/>
    <property type="evidence" value="ECO:0007669"/>
    <property type="project" value="TreeGrafter"/>
</dbReference>
<reference evidence="14 15" key="1">
    <citation type="submission" date="2010-11" db="EMBL/GenBank/DDBJ databases">
        <title>Complete sequence of Halanaerobium sp. sapolanicus.</title>
        <authorList>
            <consortium name="US DOE Joint Genome Institute"/>
            <person name="Lucas S."/>
            <person name="Copeland A."/>
            <person name="Lapidus A."/>
            <person name="Cheng J.-F."/>
            <person name="Bruce D."/>
            <person name="Goodwin L."/>
            <person name="Pitluck S."/>
            <person name="Davenport K."/>
            <person name="Detter J.C."/>
            <person name="Han C."/>
            <person name="Tapia R."/>
            <person name="Land M."/>
            <person name="Hauser L."/>
            <person name="Jeffries C."/>
            <person name="Kyrpides N."/>
            <person name="Ivanova N."/>
            <person name="Mikhailova N."/>
            <person name="Begemann M.B."/>
            <person name="Mormile M.R."/>
            <person name="Wall J.D."/>
            <person name="Elias D.A."/>
            <person name="Woyke T."/>
        </authorList>
    </citation>
    <scope>NUCLEOTIDE SEQUENCE [LARGE SCALE GENOMIC DNA]</scope>
    <source>
        <strain evidence="15">sapolanicus</strain>
    </source>
</reference>
<evidence type="ECO:0000256" key="2">
    <source>
        <dbReference type="ARBA" id="ARBA00022553"/>
    </source>
</evidence>
<keyword evidence="4 7" id="KW-0460">Magnesium</keyword>
<dbReference type="InterPro" id="IPR016055">
    <property type="entry name" value="A-D-PHexomutase_a/b/a-I/II/III"/>
</dbReference>
<evidence type="ECO:0000259" key="10">
    <source>
        <dbReference type="Pfam" id="PF00408"/>
    </source>
</evidence>
<dbReference type="GO" id="GO:0005829">
    <property type="term" value="C:cytosol"/>
    <property type="evidence" value="ECO:0007669"/>
    <property type="project" value="TreeGrafter"/>
</dbReference>
<evidence type="ECO:0000256" key="7">
    <source>
        <dbReference type="HAMAP-Rule" id="MF_01554"/>
    </source>
</evidence>
<evidence type="ECO:0000256" key="3">
    <source>
        <dbReference type="ARBA" id="ARBA00022723"/>
    </source>
</evidence>
<dbReference type="GO" id="GO:0008966">
    <property type="term" value="F:phosphoglucosamine mutase activity"/>
    <property type="evidence" value="ECO:0007669"/>
    <property type="project" value="UniProtKB-UniRule"/>
</dbReference>
<dbReference type="InterPro" id="IPR050060">
    <property type="entry name" value="Phosphoglucosamine_mutase"/>
</dbReference>
<dbReference type="HOGENOM" id="CLU_016950_7_0_9"/>
<dbReference type="AlphaFoldDB" id="E4RJ78"/>
<organism evidence="14 15">
    <name type="scientific">Halanaerobium hydrogeniformans</name>
    <name type="common">Halanaerobium sp. (strain sapolanicus)</name>
    <dbReference type="NCBI Taxonomy" id="656519"/>
    <lineage>
        <taxon>Bacteria</taxon>
        <taxon>Bacillati</taxon>
        <taxon>Bacillota</taxon>
        <taxon>Clostridia</taxon>
        <taxon>Halanaerobiales</taxon>
        <taxon>Halanaerobiaceae</taxon>
        <taxon>Halanaerobium</taxon>
    </lineage>
</organism>
<dbReference type="GO" id="GO:0004615">
    <property type="term" value="F:phosphomannomutase activity"/>
    <property type="evidence" value="ECO:0007669"/>
    <property type="project" value="TreeGrafter"/>
</dbReference>
<dbReference type="EC" id="5.4.2.10" evidence="7 9"/>
<dbReference type="eggNOG" id="COG1109">
    <property type="taxonomic scope" value="Bacteria"/>
</dbReference>
<dbReference type="FunFam" id="3.30.310.50:FF:000001">
    <property type="entry name" value="Phosphoglucosamine mutase"/>
    <property type="match status" value="1"/>
</dbReference>
<keyword evidence="3 7" id="KW-0479">Metal-binding</keyword>
<dbReference type="PROSITE" id="PS00710">
    <property type="entry name" value="PGM_PMM"/>
    <property type="match status" value="1"/>
</dbReference>
<dbReference type="PRINTS" id="PR00509">
    <property type="entry name" value="PGMPMM"/>
</dbReference>
<evidence type="ECO:0000256" key="9">
    <source>
        <dbReference type="RuleBase" id="RU004327"/>
    </source>
</evidence>
<dbReference type="InterPro" id="IPR016066">
    <property type="entry name" value="A-D-PHexomutase_CS"/>
</dbReference>
<dbReference type="SUPFAM" id="SSF53738">
    <property type="entry name" value="Phosphoglucomutase, first 3 domains"/>
    <property type="match status" value="3"/>
</dbReference>
<keyword evidence="5 7" id="KW-0413">Isomerase</keyword>
<dbReference type="EMBL" id="CP002304">
    <property type="protein sequence ID" value="ADQ15298.1"/>
    <property type="molecule type" value="Genomic_DNA"/>
</dbReference>